<dbReference type="EMBL" id="JAVREN010000017">
    <property type="protein sequence ID" value="MDT0308045.1"/>
    <property type="molecule type" value="Genomic_DNA"/>
</dbReference>
<evidence type="ECO:0000256" key="5">
    <source>
        <dbReference type="SAM" id="MobiDB-lite"/>
    </source>
</evidence>
<dbReference type="SUPFAM" id="SSF56349">
    <property type="entry name" value="DNA breaking-rejoining enzymes"/>
    <property type="match status" value="1"/>
</dbReference>
<proteinExistence type="inferred from homology"/>
<feature type="domain" description="Tyr recombinase" evidence="6">
    <location>
        <begin position="190"/>
        <end position="406"/>
    </location>
</feature>
<dbReference type="RefSeq" id="WP_311630994.1">
    <property type="nucleotide sequence ID" value="NZ_JAVREN010000017.1"/>
</dbReference>
<keyword evidence="9" id="KW-1185">Reference proteome</keyword>
<dbReference type="InterPro" id="IPR013762">
    <property type="entry name" value="Integrase-like_cat_sf"/>
</dbReference>
<reference evidence="9" key="1">
    <citation type="submission" date="2023-07" db="EMBL/GenBank/DDBJ databases">
        <title>30 novel species of actinomycetes from the DSMZ collection.</title>
        <authorList>
            <person name="Nouioui I."/>
        </authorList>
    </citation>
    <scope>NUCLEOTIDE SEQUENCE [LARGE SCALE GENOMIC DNA]</scope>
    <source>
        <strain evidence="9">DSM 44917</strain>
    </source>
</reference>
<evidence type="ECO:0000313" key="8">
    <source>
        <dbReference type="EMBL" id="MDT0308045.1"/>
    </source>
</evidence>
<dbReference type="Gene3D" id="1.10.443.10">
    <property type="entry name" value="Intergrase catalytic core"/>
    <property type="match status" value="1"/>
</dbReference>
<sequence length="415" mass="46956">MWIEDRWHKKRPGAEERECGKHRSKARRMVATKKHGMGSRWSVGYYDPSGNQREEVVPTEERAKERRTELETELSRGAWVDPEERRMTLEEHAGRWLEGRSSGDAATVDGVARHLRLHILPVLGSRALKELEQRPSLVQAWLSGLTAGDRYARNILRTLRAVLQAAVEDGIILRNPCAMSTVRPPKPVAKKIIPWEDERIRAVLAALPARYRRLGVAGAYCGLRQGELFGLSPDDVDRARGVVHLRYQVQLLPSGVKVFKALKGRSAREVPLPDVVAAELAEHEREWPVTFVTLPLVRPDGAEMKRALYFVDEDASALNRTNFNRNVWKPTLARAGIIPDRPRGAQKHQAAREDGCHALRHYYARFMLEKRVPIESVSEFMGHSDPGFTLRTYGHLRPDAVASAREMVNRALPAL</sequence>
<dbReference type="PANTHER" id="PTHR30349">
    <property type="entry name" value="PHAGE INTEGRASE-RELATED"/>
    <property type="match status" value="1"/>
</dbReference>
<dbReference type="InterPro" id="IPR044068">
    <property type="entry name" value="CB"/>
</dbReference>
<keyword evidence="3" id="KW-0233">DNA recombination</keyword>
<dbReference type="PROSITE" id="PS51900">
    <property type="entry name" value="CB"/>
    <property type="match status" value="1"/>
</dbReference>
<evidence type="ECO:0000256" key="4">
    <source>
        <dbReference type="PROSITE-ProRule" id="PRU01248"/>
    </source>
</evidence>
<evidence type="ECO:0000256" key="2">
    <source>
        <dbReference type="ARBA" id="ARBA00023125"/>
    </source>
</evidence>
<evidence type="ECO:0000259" key="7">
    <source>
        <dbReference type="PROSITE" id="PS51900"/>
    </source>
</evidence>
<comment type="similarity">
    <text evidence="1">Belongs to the 'phage' integrase family.</text>
</comment>
<dbReference type="Gene3D" id="1.10.150.130">
    <property type="match status" value="1"/>
</dbReference>
<dbReference type="PROSITE" id="PS51898">
    <property type="entry name" value="TYR_RECOMBINASE"/>
    <property type="match status" value="1"/>
</dbReference>
<feature type="domain" description="Core-binding (CB)" evidence="7">
    <location>
        <begin position="87"/>
        <end position="167"/>
    </location>
</feature>
<comment type="caution">
    <text evidence="8">The sequence shown here is derived from an EMBL/GenBank/DDBJ whole genome shotgun (WGS) entry which is preliminary data.</text>
</comment>
<dbReference type="CDD" id="cd01189">
    <property type="entry name" value="INT_ICEBs1_C_like"/>
    <property type="match status" value="1"/>
</dbReference>
<feature type="compositionally biased region" description="Basic and acidic residues" evidence="5">
    <location>
        <begin position="1"/>
        <end position="21"/>
    </location>
</feature>
<evidence type="ECO:0000256" key="1">
    <source>
        <dbReference type="ARBA" id="ARBA00008857"/>
    </source>
</evidence>
<name>A0ABU2L8Y7_9ACTN</name>
<dbReference type="Proteomes" id="UP001183388">
    <property type="component" value="Unassembled WGS sequence"/>
</dbReference>
<dbReference type="InterPro" id="IPR050090">
    <property type="entry name" value="Tyrosine_recombinase_XerCD"/>
</dbReference>
<feature type="compositionally biased region" description="Basic residues" evidence="5">
    <location>
        <begin position="22"/>
        <end position="37"/>
    </location>
</feature>
<dbReference type="Pfam" id="PF00589">
    <property type="entry name" value="Phage_integrase"/>
    <property type="match status" value="1"/>
</dbReference>
<dbReference type="InterPro" id="IPR010998">
    <property type="entry name" value="Integrase_recombinase_N"/>
</dbReference>
<dbReference type="PANTHER" id="PTHR30349:SF64">
    <property type="entry name" value="PROPHAGE INTEGRASE INTD-RELATED"/>
    <property type="match status" value="1"/>
</dbReference>
<evidence type="ECO:0000313" key="9">
    <source>
        <dbReference type="Proteomes" id="UP001183388"/>
    </source>
</evidence>
<protein>
    <submittedName>
        <fullName evidence="8">Site-specific integrase</fullName>
    </submittedName>
</protein>
<dbReference type="InterPro" id="IPR002104">
    <property type="entry name" value="Integrase_catalytic"/>
</dbReference>
<evidence type="ECO:0000259" key="6">
    <source>
        <dbReference type="PROSITE" id="PS51898"/>
    </source>
</evidence>
<keyword evidence="2 4" id="KW-0238">DNA-binding</keyword>
<feature type="region of interest" description="Disordered" evidence="5">
    <location>
        <begin position="1"/>
        <end position="69"/>
    </location>
</feature>
<feature type="compositionally biased region" description="Basic and acidic residues" evidence="5">
    <location>
        <begin position="52"/>
        <end position="69"/>
    </location>
</feature>
<organism evidence="8 9">
    <name type="scientific">Streptomyces boetiae</name>
    <dbReference type="NCBI Taxonomy" id="3075541"/>
    <lineage>
        <taxon>Bacteria</taxon>
        <taxon>Bacillati</taxon>
        <taxon>Actinomycetota</taxon>
        <taxon>Actinomycetes</taxon>
        <taxon>Kitasatosporales</taxon>
        <taxon>Streptomycetaceae</taxon>
        <taxon>Streptomyces</taxon>
    </lineage>
</organism>
<evidence type="ECO:0000256" key="3">
    <source>
        <dbReference type="ARBA" id="ARBA00023172"/>
    </source>
</evidence>
<dbReference type="InterPro" id="IPR011010">
    <property type="entry name" value="DNA_brk_join_enz"/>
</dbReference>
<gene>
    <name evidence="8" type="ORF">RM780_13880</name>
</gene>
<accession>A0ABU2L8Y7</accession>